<dbReference type="PANTHER" id="PTHR38436">
    <property type="entry name" value="POLYKETIDE CYCLASE SNOAL-LIKE DOMAIN"/>
    <property type="match status" value="1"/>
</dbReference>
<gene>
    <name evidence="1" type="ORF">SAMN04488094_11843</name>
</gene>
<organism evidence="1 2">
    <name type="scientific">Tropicimonas isoalkanivorans</name>
    <dbReference type="NCBI Taxonomy" id="441112"/>
    <lineage>
        <taxon>Bacteria</taxon>
        <taxon>Pseudomonadati</taxon>
        <taxon>Pseudomonadota</taxon>
        <taxon>Alphaproteobacteria</taxon>
        <taxon>Rhodobacterales</taxon>
        <taxon>Roseobacteraceae</taxon>
        <taxon>Tropicimonas</taxon>
    </lineage>
</organism>
<dbReference type="OrthoDB" id="9810441at2"/>
<dbReference type="EMBL" id="FOLG01000018">
    <property type="protein sequence ID" value="SFD17134.1"/>
    <property type="molecule type" value="Genomic_DNA"/>
</dbReference>
<dbReference type="Pfam" id="PF07366">
    <property type="entry name" value="SnoaL"/>
    <property type="match status" value="1"/>
</dbReference>
<dbReference type="STRING" id="441112.SAMN04488094_11843"/>
<dbReference type="AlphaFoldDB" id="A0A1I1Q4T5"/>
<accession>A0A1I1Q4T5</accession>
<dbReference type="Proteomes" id="UP000198728">
    <property type="component" value="Unassembled WGS sequence"/>
</dbReference>
<evidence type="ECO:0000313" key="1">
    <source>
        <dbReference type="EMBL" id="SFD17134.1"/>
    </source>
</evidence>
<dbReference type="RefSeq" id="WP_093362682.1">
    <property type="nucleotide sequence ID" value="NZ_FOLG01000018.1"/>
</dbReference>
<reference evidence="1 2" key="1">
    <citation type="submission" date="2016-10" db="EMBL/GenBank/DDBJ databases">
        <authorList>
            <person name="de Groot N.N."/>
        </authorList>
    </citation>
    <scope>NUCLEOTIDE SEQUENCE [LARGE SCALE GENOMIC DNA]</scope>
    <source>
        <strain evidence="1 2">DSM 19548</strain>
    </source>
</reference>
<sequence>MTGADLSEIYRGYIDCLNRQDWGNLGKYVDEDVRRNGQALGLEGYRALLVEDFRAIPDLTFVLELLVCEPPMVASRLAFECTPVGMLFGLPVNGRRVQFCENVFYEFDGGRIRSVWSVIDTAAVAAQL</sequence>
<keyword evidence="2" id="KW-1185">Reference proteome</keyword>
<dbReference type="InterPro" id="IPR009959">
    <property type="entry name" value="Cyclase_SnoaL-like"/>
</dbReference>
<dbReference type="Gene3D" id="3.10.450.50">
    <property type="match status" value="1"/>
</dbReference>
<dbReference type="GO" id="GO:0030638">
    <property type="term" value="P:polyketide metabolic process"/>
    <property type="evidence" value="ECO:0007669"/>
    <property type="project" value="InterPro"/>
</dbReference>
<dbReference type="InterPro" id="IPR032710">
    <property type="entry name" value="NTF2-like_dom_sf"/>
</dbReference>
<protein>
    <submittedName>
        <fullName evidence="1">Predicted ester cyclase</fullName>
    </submittedName>
</protein>
<dbReference type="SUPFAM" id="SSF54427">
    <property type="entry name" value="NTF2-like"/>
    <property type="match status" value="1"/>
</dbReference>
<proteinExistence type="predicted"/>
<name>A0A1I1Q4T5_9RHOB</name>
<dbReference type="PANTHER" id="PTHR38436:SF1">
    <property type="entry name" value="ESTER CYCLASE"/>
    <property type="match status" value="1"/>
</dbReference>
<evidence type="ECO:0000313" key="2">
    <source>
        <dbReference type="Proteomes" id="UP000198728"/>
    </source>
</evidence>